<dbReference type="RefSeq" id="WP_203786663.1">
    <property type="nucleotide sequence ID" value="NZ_BOMV01000076.1"/>
</dbReference>
<dbReference type="InterPro" id="IPR001732">
    <property type="entry name" value="UDP-Glc/GDP-Man_DH_N"/>
</dbReference>
<dbReference type="SUPFAM" id="SSF48179">
    <property type="entry name" value="6-phosphogluconate dehydrogenase C-terminal domain-like"/>
    <property type="match status" value="1"/>
</dbReference>
<dbReference type="InterPro" id="IPR014027">
    <property type="entry name" value="UDP-Glc/GDP-Man_DH_C"/>
</dbReference>
<accession>A0A919N2E3</accession>
<dbReference type="InterPro" id="IPR017476">
    <property type="entry name" value="UDP-Glc/GDP-Man"/>
</dbReference>
<dbReference type="GO" id="GO:0016616">
    <property type="term" value="F:oxidoreductase activity, acting on the CH-OH group of donors, NAD or NADP as acceptor"/>
    <property type="evidence" value="ECO:0007669"/>
    <property type="project" value="InterPro"/>
</dbReference>
<dbReference type="InterPro" id="IPR036220">
    <property type="entry name" value="UDP-Glc/GDP-Man_DH_C_sf"/>
</dbReference>
<keyword evidence="6" id="KW-1185">Reference proteome</keyword>
<organism evidence="5 6">
    <name type="scientific">Paractinoplanes rishiriensis</name>
    <dbReference type="NCBI Taxonomy" id="1050105"/>
    <lineage>
        <taxon>Bacteria</taxon>
        <taxon>Bacillati</taxon>
        <taxon>Actinomycetota</taxon>
        <taxon>Actinomycetes</taxon>
        <taxon>Micromonosporales</taxon>
        <taxon>Micromonosporaceae</taxon>
        <taxon>Paractinoplanes</taxon>
    </lineage>
</organism>
<dbReference type="AlphaFoldDB" id="A0A919N2E3"/>
<dbReference type="EMBL" id="BOMV01000076">
    <property type="protein sequence ID" value="GIE99682.1"/>
    <property type="molecule type" value="Genomic_DNA"/>
</dbReference>
<dbReference type="InterPro" id="IPR008927">
    <property type="entry name" value="6-PGluconate_DH-like_C_sf"/>
</dbReference>
<dbReference type="GO" id="GO:0051287">
    <property type="term" value="F:NAD binding"/>
    <property type="evidence" value="ECO:0007669"/>
    <property type="project" value="InterPro"/>
</dbReference>
<evidence type="ECO:0000313" key="5">
    <source>
        <dbReference type="EMBL" id="GIE99682.1"/>
    </source>
</evidence>
<reference evidence="5" key="1">
    <citation type="submission" date="2021-01" db="EMBL/GenBank/DDBJ databases">
        <title>Whole genome shotgun sequence of Actinoplanes rishiriensis NBRC 108556.</title>
        <authorList>
            <person name="Komaki H."/>
            <person name="Tamura T."/>
        </authorList>
    </citation>
    <scope>NUCLEOTIDE SEQUENCE</scope>
    <source>
        <strain evidence="5">NBRC 108556</strain>
    </source>
</reference>
<dbReference type="PANTHER" id="PTHR43491">
    <property type="entry name" value="UDP-N-ACETYL-D-MANNOSAMINE DEHYDROGENASE"/>
    <property type="match status" value="1"/>
</dbReference>
<evidence type="ECO:0000259" key="4">
    <source>
        <dbReference type="SMART" id="SM00984"/>
    </source>
</evidence>
<dbReference type="Pfam" id="PF03720">
    <property type="entry name" value="UDPG_MGDP_dh_C"/>
    <property type="match status" value="1"/>
</dbReference>
<protein>
    <submittedName>
        <fullName evidence="5">UDP-N-acetyl-D-glucosamine dehydrogenase</fullName>
    </submittedName>
</protein>
<dbReference type="Gene3D" id="3.40.50.720">
    <property type="entry name" value="NAD(P)-binding Rossmann-like Domain"/>
    <property type="match status" value="2"/>
</dbReference>
<dbReference type="SUPFAM" id="SSF52413">
    <property type="entry name" value="UDP-glucose/GDP-mannose dehydrogenase C-terminal domain"/>
    <property type="match status" value="1"/>
</dbReference>
<comment type="caution">
    <text evidence="5">The sequence shown here is derived from an EMBL/GenBank/DDBJ whole genome shotgun (WGS) entry which is preliminary data.</text>
</comment>
<sequence>MTAPPQRRIAIIGQGYVGLPVAHAAVRAGHTVVGFDTDPDKIARLGAGSSPIDDVADPDLDHMLATGRYRPTGDHARLNDCDAYVVTVPTPLRDNRPDLTAVLSAARLIAPHVRDDTLVVLESTVAPGTTAGAFRTEIDRYATWTPRYLLAFSPERIDPGNPQWGFRNTPKLVAGADLAARDAAVSLYRTICDTVVPCPTLETAELAKLLENTYRYVNIALVNEFGRHAHALGASIWDVVTAAATKPYGFQPFWPGPGVGGHCLPVDPFYLEDGVEQRLGRGFDFIHAAGQINNGQPDYVVQRAVRLLNDRRRPVNGSTVLVLGYSYKVGTADIRETPAAKIVRLLLDLGAQVTVSDPHLAGAVPGIPAAKVIDHRDAARAATDADLVLLTTAHPEFDYDALAEAASTVLDTRNRFRPRHTVHQL</sequence>
<keyword evidence="2" id="KW-0520">NAD</keyword>
<comment type="similarity">
    <text evidence="3">Belongs to the UDP-glucose/GDP-mannose dehydrogenase family.</text>
</comment>
<dbReference type="PIRSF" id="PIRSF500136">
    <property type="entry name" value="UDP_ManNAc_DH"/>
    <property type="match status" value="1"/>
</dbReference>
<evidence type="ECO:0000313" key="6">
    <source>
        <dbReference type="Proteomes" id="UP000636960"/>
    </source>
</evidence>
<evidence type="ECO:0000256" key="2">
    <source>
        <dbReference type="ARBA" id="ARBA00023027"/>
    </source>
</evidence>
<dbReference type="InterPro" id="IPR014026">
    <property type="entry name" value="UDP-Glc/GDP-Man_DH_dimer"/>
</dbReference>
<keyword evidence="1" id="KW-0560">Oxidoreductase</keyword>
<dbReference type="InterPro" id="IPR036291">
    <property type="entry name" value="NAD(P)-bd_dom_sf"/>
</dbReference>
<proteinExistence type="inferred from homology"/>
<evidence type="ECO:0000256" key="1">
    <source>
        <dbReference type="ARBA" id="ARBA00023002"/>
    </source>
</evidence>
<feature type="domain" description="UDP-glucose/GDP-mannose dehydrogenase C-terminal" evidence="4">
    <location>
        <begin position="321"/>
        <end position="418"/>
    </location>
</feature>
<evidence type="ECO:0000256" key="3">
    <source>
        <dbReference type="PIRNR" id="PIRNR000124"/>
    </source>
</evidence>
<gene>
    <name evidence="5" type="ORF">Ari01nite_71470</name>
</gene>
<name>A0A919N2E3_9ACTN</name>
<dbReference type="NCBIfam" id="TIGR03026">
    <property type="entry name" value="NDP-sugDHase"/>
    <property type="match status" value="1"/>
</dbReference>
<dbReference type="InterPro" id="IPR028359">
    <property type="entry name" value="UDP_ManNAc/GlcNAc_DH"/>
</dbReference>
<dbReference type="SMART" id="SM00984">
    <property type="entry name" value="UDPG_MGDP_dh_C"/>
    <property type="match status" value="1"/>
</dbReference>
<dbReference type="SUPFAM" id="SSF51735">
    <property type="entry name" value="NAD(P)-binding Rossmann-fold domains"/>
    <property type="match status" value="1"/>
</dbReference>
<dbReference type="Pfam" id="PF00984">
    <property type="entry name" value="UDPG_MGDP_dh"/>
    <property type="match status" value="1"/>
</dbReference>
<dbReference type="PIRSF" id="PIRSF000124">
    <property type="entry name" value="UDPglc_GDPman_dh"/>
    <property type="match status" value="1"/>
</dbReference>
<dbReference type="Pfam" id="PF03721">
    <property type="entry name" value="UDPG_MGDP_dh_N"/>
    <property type="match status" value="1"/>
</dbReference>
<dbReference type="Proteomes" id="UP000636960">
    <property type="component" value="Unassembled WGS sequence"/>
</dbReference>
<dbReference type="GO" id="GO:0016628">
    <property type="term" value="F:oxidoreductase activity, acting on the CH-CH group of donors, NAD or NADP as acceptor"/>
    <property type="evidence" value="ECO:0007669"/>
    <property type="project" value="InterPro"/>
</dbReference>
<dbReference type="GO" id="GO:0000271">
    <property type="term" value="P:polysaccharide biosynthetic process"/>
    <property type="evidence" value="ECO:0007669"/>
    <property type="project" value="InterPro"/>
</dbReference>
<dbReference type="PANTHER" id="PTHR43491:SF1">
    <property type="entry name" value="UDP-N-ACETYL-D-MANNOSAMINE DEHYDROGENASE"/>
    <property type="match status" value="1"/>
</dbReference>